<name>A0A4R5KC05_9MICC</name>
<evidence type="ECO:0000313" key="1">
    <source>
        <dbReference type="EMBL" id="TDF91667.1"/>
    </source>
</evidence>
<comment type="caution">
    <text evidence="1">The sequence shown here is derived from an EMBL/GenBank/DDBJ whole genome shotgun (WGS) entry which is preliminary data.</text>
</comment>
<sequence>MIMGSTLVVEKLALGAVGCVGDPAEQEKWVVGFLKQPVEMSLDQDTLTWKSGTGTLSFKTR</sequence>
<gene>
    <name evidence="1" type="ORF">E1809_20330</name>
</gene>
<protein>
    <submittedName>
        <fullName evidence="1">META domain-containing protein</fullName>
    </submittedName>
</protein>
<keyword evidence="2" id="KW-1185">Reference proteome</keyword>
<dbReference type="AlphaFoldDB" id="A0A4R5KC05"/>
<dbReference type="OrthoDB" id="4954029at2"/>
<dbReference type="EMBL" id="SMRU01000028">
    <property type="protein sequence ID" value="TDF91667.1"/>
    <property type="molecule type" value="Genomic_DNA"/>
</dbReference>
<reference evidence="1 2" key="1">
    <citation type="submission" date="2019-03" db="EMBL/GenBank/DDBJ databases">
        <title>Whole genome sequence of Arthrobacter sp JH1-1.</title>
        <authorList>
            <person name="Trinh H.N."/>
        </authorList>
    </citation>
    <scope>NUCLEOTIDE SEQUENCE [LARGE SCALE GENOMIC DNA]</scope>
    <source>
        <strain evidence="1 2">JH1-1</strain>
    </source>
</reference>
<organism evidence="1 2">
    <name type="scientific">Arthrobacter terricola</name>
    <dbReference type="NCBI Taxonomy" id="2547396"/>
    <lineage>
        <taxon>Bacteria</taxon>
        <taxon>Bacillati</taxon>
        <taxon>Actinomycetota</taxon>
        <taxon>Actinomycetes</taxon>
        <taxon>Micrococcales</taxon>
        <taxon>Micrococcaceae</taxon>
        <taxon>Arthrobacter</taxon>
    </lineage>
</organism>
<dbReference type="Proteomes" id="UP000295511">
    <property type="component" value="Unassembled WGS sequence"/>
</dbReference>
<accession>A0A4R5KC05</accession>
<evidence type="ECO:0000313" key="2">
    <source>
        <dbReference type="Proteomes" id="UP000295511"/>
    </source>
</evidence>
<proteinExistence type="predicted"/>